<proteinExistence type="predicted"/>
<protein>
    <submittedName>
        <fullName evidence="2">HD domain-containing protein</fullName>
    </submittedName>
</protein>
<dbReference type="InterPro" id="IPR052194">
    <property type="entry name" value="MESH1"/>
</dbReference>
<dbReference type="PANTHER" id="PTHR46246:SF1">
    <property type="entry name" value="GUANOSINE-3',5'-BIS(DIPHOSPHATE) 3'-PYROPHOSPHOHYDROLASE MESH1"/>
    <property type="match status" value="1"/>
</dbReference>
<reference evidence="2 3" key="1">
    <citation type="submission" date="2021-10" db="EMBL/GenBank/DDBJ databases">
        <authorList>
            <person name="Grouzdev D.S."/>
            <person name="Pantiukh K.S."/>
            <person name="Krutkina M.S."/>
        </authorList>
    </citation>
    <scope>NUCLEOTIDE SEQUENCE [LARGE SCALE GENOMIC DNA]</scope>
    <source>
        <strain evidence="2 3">Z-7514</strain>
    </source>
</reference>
<dbReference type="Gene3D" id="1.10.3210.10">
    <property type="entry name" value="Hypothetical protein af1432"/>
    <property type="match status" value="1"/>
</dbReference>
<dbReference type="Proteomes" id="UP001199296">
    <property type="component" value="Unassembled WGS sequence"/>
</dbReference>
<dbReference type="GO" id="GO:0008893">
    <property type="term" value="F:guanosine-3',5'-bis(diphosphate) 3'-diphosphatase activity"/>
    <property type="evidence" value="ECO:0007669"/>
    <property type="project" value="TreeGrafter"/>
</dbReference>
<gene>
    <name evidence="2" type="ORF">LJ207_08340</name>
</gene>
<evidence type="ECO:0000313" key="3">
    <source>
        <dbReference type="Proteomes" id="UP001199296"/>
    </source>
</evidence>
<dbReference type="RefSeq" id="WP_229345973.1">
    <property type="nucleotide sequence ID" value="NZ_JAJFAT010000010.1"/>
</dbReference>
<dbReference type="AlphaFoldDB" id="A0AAW4X0K7"/>
<feature type="domain" description="HD/PDEase" evidence="1">
    <location>
        <begin position="26"/>
        <end position="137"/>
    </location>
</feature>
<name>A0AAW4X0K7_9FIRM</name>
<organism evidence="2 3">
    <name type="scientific">Halanaerobium polyolivorans</name>
    <dbReference type="NCBI Taxonomy" id="2886943"/>
    <lineage>
        <taxon>Bacteria</taxon>
        <taxon>Bacillati</taxon>
        <taxon>Bacillota</taxon>
        <taxon>Clostridia</taxon>
        <taxon>Halanaerobiales</taxon>
        <taxon>Halanaerobiaceae</taxon>
        <taxon>Halanaerobium</taxon>
    </lineage>
</organism>
<comment type="caution">
    <text evidence="2">The sequence shown here is derived from an EMBL/GenBank/DDBJ whole genome shotgun (WGS) entry which is preliminary data.</text>
</comment>
<dbReference type="Pfam" id="PF13328">
    <property type="entry name" value="HD_4"/>
    <property type="match status" value="1"/>
</dbReference>
<dbReference type="SMART" id="SM00471">
    <property type="entry name" value="HDc"/>
    <property type="match status" value="1"/>
</dbReference>
<dbReference type="PANTHER" id="PTHR46246">
    <property type="entry name" value="GUANOSINE-3',5'-BIS(DIPHOSPHATE) 3'-PYROPHOSPHOHYDROLASE MESH1"/>
    <property type="match status" value="1"/>
</dbReference>
<dbReference type="EMBL" id="JAJFAT010000010">
    <property type="protein sequence ID" value="MCC3145330.1"/>
    <property type="molecule type" value="Genomic_DNA"/>
</dbReference>
<accession>A0AAW4X0K7</accession>
<evidence type="ECO:0000313" key="2">
    <source>
        <dbReference type="EMBL" id="MCC3145330.1"/>
    </source>
</evidence>
<sequence length="186" mass="21519">MLKNKLVIRALEYSALKHKGDNRKGSEIPYIVHPFEVAMILKENAFTEEVIAAGLLHDLLEDTVVKKEDIKTKFGKEILELVIGASEKLEGRAERSWKTRKKETVKYLKNEANFKVKAIACADKLSNIRSMLRNLDRVDKEAFWTKFNAGKEAQKWYYQALVNSLKSLEGMEMYREFKLSVEQVFS</sequence>
<keyword evidence="3" id="KW-1185">Reference proteome</keyword>
<dbReference type="SUPFAM" id="SSF109604">
    <property type="entry name" value="HD-domain/PDEase-like"/>
    <property type="match status" value="1"/>
</dbReference>
<dbReference type="CDD" id="cd00077">
    <property type="entry name" value="HDc"/>
    <property type="match status" value="1"/>
</dbReference>
<dbReference type="InterPro" id="IPR003607">
    <property type="entry name" value="HD/PDEase_dom"/>
</dbReference>
<evidence type="ECO:0000259" key="1">
    <source>
        <dbReference type="SMART" id="SM00471"/>
    </source>
</evidence>